<keyword evidence="3" id="KW-1185">Reference proteome</keyword>
<evidence type="ECO:0000256" key="1">
    <source>
        <dbReference type="SAM" id="MobiDB-lite"/>
    </source>
</evidence>
<organism evidence="2 3">
    <name type="scientific">Dryococelus australis</name>
    <dbReference type="NCBI Taxonomy" id="614101"/>
    <lineage>
        <taxon>Eukaryota</taxon>
        <taxon>Metazoa</taxon>
        <taxon>Ecdysozoa</taxon>
        <taxon>Arthropoda</taxon>
        <taxon>Hexapoda</taxon>
        <taxon>Insecta</taxon>
        <taxon>Pterygota</taxon>
        <taxon>Neoptera</taxon>
        <taxon>Polyneoptera</taxon>
        <taxon>Phasmatodea</taxon>
        <taxon>Verophasmatodea</taxon>
        <taxon>Anareolatae</taxon>
        <taxon>Phasmatidae</taxon>
        <taxon>Eurycanthinae</taxon>
        <taxon>Dryococelus</taxon>
    </lineage>
</organism>
<evidence type="ECO:0000313" key="3">
    <source>
        <dbReference type="Proteomes" id="UP001159363"/>
    </source>
</evidence>
<accession>A0ABQ9I5E6</accession>
<feature type="compositionally biased region" description="Polar residues" evidence="1">
    <location>
        <begin position="201"/>
        <end position="210"/>
    </location>
</feature>
<evidence type="ECO:0000313" key="2">
    <source>
        <dbReference type="EMBL" id="KAJ8891870.1"/>
    </source>
</evidence>
<dbReference type="Proteomes" id="UP001159363">
    <property type="component" value="Chromosome 2"/>
</dbReference>
<name>A0ABQ9I5E6_9NEOP</name>
<sequence>MFAKGGELAHKRIASEFGGPRLLDRPQQGGLCLLLPPPPHTETGYGENDLLENGDFFSVQHWHARWLTKSDSRADDIQKIKLRHLHATPVDDVGTLSKRIVAGCETIWNFPGTHKRIRVSVRATAVSQSSKVDKDVNLKIIPQDNNKPQLLWCLAQTRAKFSIFADKKRQFKRKGFHIMILDKIATRLQFKIQSNGNKIKTTYNPKTISATPETRNSETTRSTRRRGCEASSAWSSAGVQGRVKRESPEKTHRPAASCGTIPICENPEEVGLTHDILKSELSHYDKGVASGTPDTWEAPATTHRARITRQVHAAHPGVDRTPASPLHFTSQLFLYCHFCTLTRNSKGRDGVVVRLYSVNRVRLPAGPPSDFGMWEWCRTMPLVGRFSRPSPVSPAFAVRRWSILTSLSRSRC</sequence>
<feature type="compositionally biased region" description="Low complexity" evidence="1">
    <location>
        <begin position="211"/>
        <end position="220"/>
    </location>
</feature>
<protein>
    <submittedName>
        <fullName evidence="2">Uncharacterized protein</fullName>
    </submittedName>
</protein>
<comment type="caution">
    <text evidence="2">The sequence shown here is derived from an EMBL/GenBank/DDBJ whole genome shotgun (WGS) entry which is preliminary data.</text>
</comment>
<feature type="region of interest" description="Disordered" evidence="1">
    <location>
        <begin position="201"/>
        <end position="256"/>
    </location>
</feature>
<dbReference type="EMBL" id="JARBHB010000002">
    <property type="protein sequence ID" value="KAJ8891870.1"/>
    <property type="molecule type" value="Genomic_DNA"/>
</dbReference>
<gene>
    <name evidence="2" type="ORF">PR048_004425</name>
</gene>
<feature type="compositionally biased region" description="Basic and acidic residues" evidence="1">
    <location>
        <begin position="243"/>
        <end position="252"/>
    </location>
</feature>
<reference evidence="2 3" key="1">
    <citation type="submission" date="2023-02" db="EMBL/GenBank/DDBJ databases">
        <title>LHISI_Scaffold_Assembly.</title>
        <authorList>
            <person name="Stuart O.P."/>
            <person name="Cleave R."/>
            <person name="Magrath M.J.L."/>
            <person name="Mikheyev A.S."/>
        </authorList>
    </citation>
    <scope>NUCLEOTIDE SEQUENCE [LARGE SCALE GENOMIC DNA]</scope>
    <source>
        <strain evidence="2">Daus_M_001</strain>
        <tissue evidence="2">Leg muscle</tissue>
    </source>
</reference>
<proteinExistence type="predicted"/>